<dbReference type="Pfam" id="PF00392">
    <property type="entry name" value="GntR"/>
    <property type="match status" value="1"/>
</dbReference>
<protein>
    <submittedName>
        <fullName evidence="5">GntR family transcriptional regulator</fullName>
    </submittedName>
</protein>
<evidence type="ECO:0000313" key="6">
    <source>
        <dbReference type="Proteomes" id="UP000241229"/>
    </source>
</evidence>
<dbReference type="AlphaFoldDB" id="A0A2P7S074"/>
<keyword evidence="6" id="KW-1185">Reference proteome</keyword>
<evidence type="ECO:0000313" key="5">
    <source>
        <dbReference type="EMBL" id="PSJ55861.1"/>
    </source>
</evidence>
<dbReference type="OrthoDB" id="9028214at2"/>
<dbReference type="Pfam" id="PF07729">
    <property type="entry name" value="FCD"/>
    <property type="match status" value="1"/>
</dbReference>
<dbReference type="PRINTS" id="PR00035">
    <property type="entry name" value="HTHGNTR"/>
</dbReference>
<dbReference type="InterPro" id="IPR036388">
    <property type="entry name" value="WH-like_DNA-bd_sf"/>
</dbReference>
<organism evidence="5 6">
    <name type="scientific">Kumtagia ephedrae</name>
    <dbReference type="NCBI Taxonomy" id="2116701"/>
    <lineage>
        <taxon>Bacteria</taxon>
        <taxon>Pseudomonadati</taxon>
        <taxon>Pseudomonadota</taxon>
        <taxon>Alphaproteobacteria</taxon>
        <taxon>Hyphomicrobiales</taxon>
        <taxon>Phyllobacteriaceae</taxon>
        <taxon>Kumtagia</taxon>
    </lineage>
</organism>
<dbReference type="PROSITE" id="PS50949">
    <property type="entry name" value="HTH_GNTR"/>
    <property type="match status" value="1"/>
</dbReference>
<dbReference type="SUPFAM" id="SSF46785">
    <property type="entry name" value="Winged helix' DNA-binding domain"/>
    <property type="match status" value="1"/>
</dbReference>
<dbReference type="CDD" id="cd07377">
    <property type="entry name" value="WHTH_GntR"/>
    <property type="match status" value="1"/>
</dbReference>
<comment type="caution">
    <text evidence="5">The sequence shown here is derived from an EMBL/GenBank/DDBJ whole genome shotgun (WGS) entry which is preliminary data.</text>
</comment>
<dbReference type="InterPro" id="IPR011711">
    <property type="entry name" value="GntR_C"/>
</dbReference>
<accession>A0A2P7S074</accession>
<dbReference type="RefSeq" id="WP_106774440.1">
    <property type="nucleotide sequence ID" value="NZ_PXYK01000025.1"/>
</dbReference>
<reference evidence="5 6" key="1">
    <citation type="submission" date="2018-03" db="EMBL/GenBank/DDBJ databases">
        <title>The draft genome of Mesorhizobium sp. 6GN-30.</title>
        <authorList>
            <person name="Liu L."/>
            <person name="Li L."/>
            <person name="Wang T."/>
            <person name="Zhang X."/>
            <person name="Liang L."/>
        </authorList>
    </citation>
    <scope>NUCLEOTIDE SEQUENCE [LARGE SCALE GENOMIC DNA]</scope>
    <source>
        <strain evidence="5 6">6GN30</strain>
    </source>
</reference>
<dbReference type="Gene3D" id="1.20.120.530">
    <property type="entry name" value="GntR ligand-binding domain-like"/>
    <property type="match status" value="1"/>
</dbReference>
<dbReference type="PANTHER" id="PTHR43537:SF44">
    <property type="entry name" value="GNTR FAMILY REGULATORY PROTEIN"/>
    <property type="match status" value="1"/>
</dbReference>
<evidence type="ECO:0000256" key="3">
    <source>
        <dbReference type="ARBA" id="ARBA00023163"/>
    </source>
</evidence>
<evidence type="ECO:0000256" key="2">
    <source>
        <dbReference type="ARBA" id="ARBA00023125"/>
    </source>
</evidence>
<dbReference type="Proteomes" id="UP000241229">
    <property type="component" value="Unassembled WGS sequence"/>
</dbReference>
<gene>
    <name evidence="5" type="ORF">C7I84_22380</name>
</gene>
<dbReference type="InterPro" id="IPR036390">
    <property type="entry name" value="WH_DNA-bd_sf"/>
</dbReference>
<dbReference type="EMBL" id="PXYK01000025">
    <property type="protein sequence ID" value="PSJ55861.1"/>
    <property type="molecule type" value="Genomic_DNA"/>
</dbReference>
<evidence type="ECO:0000259" key="4">
    <source>
        <dbReference type="PROSITE" id="PS50949"/>
    </source>
</evidence>
<dbReference type="GO" id="GO:0003700">
    <property type="term" value="F:DNA-binding transcription factor activity"/>
    <property type="evidence" value="ECO:0007669"/>
    <property type="project" value="InterPro"/>
</dbReference>
<keyword evidence="2" id="KW-0238">DNA-binding</keyword>
<dbReference type="InterPro" id="IPR008920">
    <property type="entry name" value="TF_FadR/GntR_C"/>
</dbReference>
<dbReference type="PANTHER" id="PTHR43537">
    <property type="entry name" value="TRANSCRIPTIONAL REGULATOR, GNTR FAMILY"/>
    <property type="match status" value="1"/>
</dbReference>
<keyword evidence="3" id="KW-0804">Transcription</keyword>
<feature type="domain" description="HTH gntR-type" evidence="4">
    <location>
        <begin position="14"/>
        <end position="82"/>
    </location>
</feature>
<dbReference type="InterPro" id="IPR000524">
    <property type="entry name" value="Tscrpt_reg_HTH_GntR"/>
</dbReference>
<dbReference type="Gene3D" id="1.10.10.10">
    <property type="entry name" value="Winged helix-like DNA-binding domain superfamily/Winged helix DNA-binding domain"/>
    <property type="match status" value="1"/>
</dbReference>
<dbReference type="SMART" id="SM00895">
    <property type="entry name" value="FCD"/>
    <property type="match status" value="1"/>
</dbReference>
<proteinExistence type="predicted"/>
<dbReference type="SMART" id="SM00345">
    <property type="entry name" value="HTH_GNTR"/>
    <property type="match status" value="1"/>
</dbReference>
<sequence>MGLLQTVITGQRSRSNHAHIVDSLGLDIVSGTIPSGSTLPGDTELMARFGVSRTVLREALKTLAAKGLIVPRARIGTRVTSRESWSLFDADILNWHFEAGINDAFLVHLSEIRLAFEPYAAGLAAERASAADVAHLERLALDMGKDGHSAESHAMADLKFHLAVAEASRNPFMRSVGNLIEAALVGVFNLSSPTADISEVHRASASHHRIVEAIRARDAAAARAAMEAVIITGVERVRLALRRRQ</sequence>
<name>A0A2P7S074_9HYPH</name>
<dbReference type="GO" id="GO:0003677">
    <property type="term" value="F:DNA binding"/>
    <property type="evidence" value="ECO:0007669"/>
    <property type="project" value="UniProtKB-KW"/>
</dbReference>
<keyword evidence="1" id="KW-0805">Transcription regulation</keyword>
<dbReference type="SUPFAM" id="SSF48008">
    <property type="entry name" value="GntR ligand-binding domain-like"/>
    <property type="match status" value="1"/>
</dbReference>
<evidence type="ECO:0000256" key="1">
    <source>
        <dbReference type="ARBA" id="ARBA00023015"/>
    </source>
</evidence>